<dbReference type="InterPro" id="IPR012902">
    <property type="entry name" value="N_methyl_site"/>
</dbReference>
<keyword evidence="1" id="KW-0812">Transmembrane</keyword>
<evidence type="ECO:0000256" key="1">
    <source>
        <dbReference type="SAM" id="Phobius"/>
    </source>
</evidence>
<protein>
    <submittedName>
        <fullName evidence="2">Prepilin-type N-terminal cleavage/methylation domain-containing protein</fullName>
    </submittedName>
</protein>
<keyword evidence="1" id="KW-1133">Transmembrane helix</keyword>
<keyword evidence="3" id="KW-1185">Reference proteome</keyword>
<gene>
    <name evidence="2" type="ORF">HNQ40_001701</name>
</gene>
<reference evidence="2 3" key="1">
    <citation type="submission" date="2020-08" db="EMBL/GenBank/DDBJ databases">
        <title>Genomic Encyclopedia of Type Strains, Phase IV (KMG-IV): sequencing the most valuable type-strain genomes for metagenomic binning, comparative biology and taxonomic classification.</title>
        <authorList>
            <person name="Goeker M."/>
        </authorList>
    </citation>
    <scope>NUCLEOTIDE SEQUENCE [LARGE SCALE GENOMIC DNA]</scope>
    <source>
        <strain evidence="2 3">DSM 103725</strain>
    </source>
</reference>
<evidence type="ECO:0000313" key="3">
    <source>
        <dbReference type="Proteomes" id="UP000541810"/>
    </source>
</evidence>
<proteinExistence type="predicted"/>
<dbReference type="RefSeq" id="WP_184677451.1">
    <property type="nucleotide sequence ID" value="NZ_JACHGY010000001.1"/>
</dbReference>
<dbReference type="SUPFAM" id="SSF54523">
    <property type="entry name" value="Pili subunits"/>
    <property type="match status" value="1"/>
</dbReference>
<dbReference type="Pfam" id="PF07963">
    <property type="entry name" value="N_methyl"/>
    <property type="match status" value="1"/>
</dbReference>
<dbReference type="NCBIfam" id="TIGR02532">
    <property type="entry name" value="IV_pilin_GFxxxE"/>
    <property type="match status" value="1"/>
</dbReference>
<keyword evidence="1" id="KW-0472">Membrane</keyword>
<evidence type="ECO:0000313" key="2">
    <source>
        <dbReference type="EMBL" id="MBB6429895.1"/>
    </source>
</evidence>
<sequence length="185" mass="20587">MHRRAFTLIEIMVAVAIIAVLSAMMLPSLMGSRDKATLRSETQRLYDTARYVQRMAVVKQRTLRLVMLPEDPEHDGRSSYHLELATTDLDEPETYSRVEGGAVKPVVLPEGVKLLDVLRDVGEFEVFTGEIALSFYADGSADGAVIHIGDEQSVRSIIIEPMTGRIESVPERVETMPSLREDLDA</sequence>
<feature type="transmembrane region" description="Helical" evidence="1">
    <location>
        <begin position="6"/>
        <end position="26"/>
    </location>
</feature>
<accession>A0A7X0H8R3</accession>
<dbReference type="EMBL" id="JACHGY010000001">
    <property type="protein sequence ID" value="MBB6429895.1"/>
    <property type="molecule type" value="Genomic_DNA"/>
</dbReference>
<organism evidence="2 3">
    <name type="scientific">Algisphaera agarilytica</name>
    <dbReference type="NCBI Taxonomy" id="1385975"/>
    <lineage>
        <taxon>Bacteria</taxon>
        <taxon>Pseudomonadati</taxon>
        <taxon>Planctomycetota</taxon>
        <taxon>Phycisphaerae</taxon>
        <taxon>Phycisphaerales</taxon>
        <taxon>Phycisphaeraceae</taxon>
        <taxon>Algisphaera</taxon>
    </lineage>
</organism>
<name>A0A7X0H8R3_9BACT</name>
<comment type="caution">
    <text evidence="2">The sequence shown here is derived from an EMBL/GenBank/DDBJ whole genome shotgun (WGS) entry which is preliminary data.</text>
</comment>
<dbReference type="InterPro" id="IPR045584">
    <property type="entry name" value="Pilin-like"/>
</dbReference>
<dbReference type="AlphaFoldDB" id="A0A7X0H8R3"/>
<dbReference type="Proteomes" id="UP000541810">
    <property type="component" value="Unassembled WGS sequence"/>
</dbReference>
<dbReference type="Gene3D" id="3.30.700.10">
    <property type="entry name" value="Glycoprotein, Type 4 Pilin"/>
    <property type="match status" value="1"/>
</dbReference>